<feature type="transmembrane region" description="Helical" evidence="2">
    <location>
        <begin position="129"/>
        <end position="148"/>
    </location>
</feature>
<evidence type="ECO:0000259" key="3">
    <source>
        <dbReference type="Pfam" id="PF19830"/>
    </source>
</evidence>
<proteinExistence type="predicted"/>
<feature type="transmembrane region" description="Helical" evidence="2">
    <location>
        <begin position="399"/>
        <end position="416"/>
    </location>
</feature>
<accession>A0ABQ3Y1C0</accession>
<feature type="transmembrane region" description="Helical" evidence="2">
    <location>
        <begin position="254"/>
        <end position="274"/>
    </location>
</feature>
<feature type="domain" description="DUF6311" evidence="3">
    <location>
        <begin position="89"/>
        <end position="365"/>
    </location>
</feature>
<dbReference type="Proteomes" id="UP000609879">
    <property type="component" value="Unassembled WGS sequence"/>
</dbReference>
<keyword evidence="2" id="KW-0812">Transmembrane</keyword>
<evidence type="ECO:0000313" key="4">
    <source>
        <dbReference type="EMBL" id="GID73784.1"/>
    </source>
</evidence>
<feature type="transmembrane region" description="Helical" evidence="2">
    <location>
        <begin position="225"/>
        <end position="242"/>
    </location>
</feature>
<evidence type="ECO:0000313" key="5">
    <source>
        <dbReference type="Proteomes" id="UP000609879"/>
    </source>
</evidence>
<comment type="caution">
    <text evidence="4">The sequence shown here is derived from an EMBL/GenBank/DDBJ whole genome shotgun (WGS) entry which is preliminary data.</text>
</comment>
<gene>
    <name evidence="4" type="ORF">Ade02nite_24250</name>
</gene>
<dbReference type="EMBL" id="BOMI01000038">
    <property type="protein sequence ID" value="GID73784.1"/>
    <property type="molecule type" value="Genomic_DNA"/>
</dbReference>
<evidence type="ECO:0000256" key="2">
    <source>
        <dbReference type="SAM" id="Phobius"/>
    </source>
</evidence>
<dbReference type="InterPro" id="IPR046278">
    <property type="entry name" value="DUF6311"/>
</dbReference>
<dbReference type="Pfam" id="PF19830">
    <property type="entry name" value="DUF6311"/>
    <property type="match status" value="1"/>
</dbReference>
<feature type="region of interest" description="Disordered" evidence="1">
    <location>
        <begin position="1"/>
        <end position="27"/>
    </location>
</feature>
<organism evidence="4 5">
    <name type="scientific">Paractinoplanes deccanensis</name>
    <dbReference type="NCBI Taxonomy" id="113561"/>
    <lineage>
        <taxon>Bacteria</taxon>
        <taxon>Bacillati</taxon>
        <taxon>Actinomycetota</taxon>
        <taxon>Actinomycetes</taxon>
        <taxon>Micromonosporales</taxon>
        <taxon>Micromonosporaceae</taxon>
        <taxon>Paractinoplanes</taxon>
    </lineage>
</organism>
<dbReference type="RefSeq" id="WP_203761701.1">
    <property type="nucleotide sequence ID" value="NZ_BAAABO010000027.1"/>
</dbReference>
<feature type="transmembrane region" description="Helical" evidence="2">
    <location>
        <begin position="327"/>
        <end position="344"/>
    </location>
</feature>
<keyword evidence="2" id="KW-0472">Membrane</keyword>
<feature type="transmembrane region" description="Helical" evidence="2">
    <location>
        <begin position="32"/>
        <end position="51"/>
    </location>
</feature>
<keyword evidence="2" id="KW-1133">Transmembrane helix</keyword>
<sequence length="602" mass="65162">MSTIADPPRSTVEERPPAQTAQTPRGSTLRRVGGHVLALAGYLSLSIYVMSRLLADPSNRLLAANMPDHHLFVFFMAHAERVVFDGASPLWSDRLNAPDGVNMMANTSMLAAGIPLSPITHWFGPGVSAAVLAVAGFAGTAAAWYWLLNRLGLSRTAAWIGGLWAAFAPGFISQAGGHLNFISSYVLPFIVWQVIRLREPGRAVRGGVTLAVLVVIQIFLNEELLLFTAMVLGLITVVYVVARPALVREEGRRFVTGLLVAAAVAGAAVAYPLWFQFAGPGHYRGQPFEIDQYATSLGAIVAYPGLSIAGDQSLARQLSGSITEANTFWGAGACVMIIVSVVLLRRSLIARAIAVAALVMLVLSLGRHFRLTAEPGTVPAPLGWVRHLPLFDTVTVPRYALPATVLVGLLLAFGVDRARSLRVRGGRVAFAGGMAAALVPLFPLPLPTITAAPLPPFFTERMYRPYVTDGGSVLTVPLPDHFNQGIDGMRVVSMSGLEFRAPRGYFMGPHNPPEDITGAWEPPRRYTSDLLVRVNDRGKGPKLTPAEIQSVRDDLRYWETSLVVVLPYSWSRSAVRDTLTEVLGPPRQAGECFFWDVRYLKS</sequence>
<name>A0ABQ3Y1C0_9ACTN</name>
<feature type="transmembrane region" description="Helical" evidence="2">
    <location>
        <begin position="349"/>
        <end position="369"/>
    </location>
</feature>
<keyword evidence="5" id="KW-1185">Reference proteome</keyword>
<evidence type="ECO:0000256" key="1">
    <source>
        <dbReference type="SAM" id="MobiDB-lite"/>
    </source>
</evidence>
<protein>
    <recommendedName>
        <fullName evidence="3">DUF6311 domain-containing protein</fullName>
    </recommendedName>
</protein>
<reference evidence="4 5" key="1">
    <citation type="submission" date="2021-01" db="EMBL/GenBank/DDBJ databases">
        <title>Whole genome shotgun sequence of Actinoplanes deccanensis NBRC 13994.</title>
        <authorList>
            <person name="Komaki H."/>
            <person name="Tamura T."/>
        </authorList>
    </citation>
    <scope>NUCLEOTIDE SEQUENCE [LARGE SCALE GENOMIC DNA]</scope>
    <source>
        <strain evidence="4 5">NBRC 13994</strain>
    </source>
</reference>
<feature type="transmembrane region" description="Helical" evidence="2">
    <location>
        <begin position="202"/>
        <end position="219"/>
    </location>
</feature>
<feature type="transmembrane region" description="Helical" evidence="2">
    <location>
        <begin position="428"/>
        <end position="446"/>
    </location>
</feature>